<dbReference type="GO" id="GO:0015086">
    <property type="term" value="F:cadmium ion transmembrane transporter activity"/>
    <property type="evidence" value="ECO:0007669"/>
    <property type="project" value="TreeGrafter"/>
</dbReference>
<evidence type="ECO:0000313" key="8">
    <source>
        <dbReference type="Proteomes" id="UP000075321"/>
    </source>
</evidence>
<comment type="caution">
    <text evidence="7">The sequence shown here is derived from an EMBL/GenBank/DDBJ whole genome shotgun (WGS) entry which is preliminary data.</text>
</comment>
<feature type="transmembrane region" description="Helical" evidence="6">
    <location>
        <begin position="127"/>
        <end position="146"/>
    </location>
</feature>
<keyword evidence="5 6" id="KW-0472">Membrane</keyword>
<feature type="transmembrane region" description="Helical" evidence="6">
    <location>
        <begin position="233"/>
        <end position="255"/>
    </location>
</feature>
<feature type="transmembrane region" description="Helical" evidence="6">
    <location>
        <begin position="275"/>
        <end position="299"/>
    </location>
</feature>
<dbReference type="OrthoDB" id="214005at2157"/>
<evidence type="ECO:0000256" key="5">
    <source>
        <dbReference type="ARBA" id="ARBA00023136"/>
    </source>
</evidence>
<feature type="transmembrane region" description="Helical" evidence="6">
    <location>
        <begin position="95"/>
        <end position="121"/>
    </location>
</feature>
<proteinExistence type="predicted"/>
<evidence type="ECO:0000256" key="4">
    <source>
        <dbReference type="ARBA" id="ARBA00022989"/>
    </source>
</evidence>
<evidence type="ECO:0000256" key="1">
    <source>
        <dbReference type="ARBA" id="ARBA00004141"/>
    </source>
</evidence>
<feature type="transmembrane region" description="Helical" evidence="6">
    <location>
        <begin position="47"/>
        <end position="74"/>
    </location>
</feature>
<feature type="transmembrane region" description="Helical" evidence="6">
    <location>
        <begin position="348"/>
        <end position="371"/>
    </location>
</feature>
<gene>
    <name evidence="7" type="primary">mntH_4</name>
    <name evidence="7" type="ORF">HAPAU_26590</name>
</gene>
<name>A0A151ACP2_9EURY</name>
<dbReference type="AlphaFoldDB" id="A0A151ACP2"/>
<evidence type="ECO:0000313" key="7">
    <source>
        <dbReference type="EMBL" id="KYH25272.1"/>
    </source>
</evidence>
<dbReference type="RefSeq" id="WP_066383314.1">
    <property type="nucleotide sequence ID" value="NZ_LTAZ01000006.1"/>
</dbReference>
<dbReference type="PANTHER" id="PTHR11706:SF33">
    <property type="entry name" value="NATURAL RESISTANCE-ASSOCIATED MACROPHAGE PROTEIN 2"/>
    <property type="match status" value="1"/>
</dbReference>
<sequence>MSTASYVERSVMGTKQFVNRYGLGLLFAANVFGAGSVFILSQAGSDFGFALLWVLPLALLSGLVMHEMSARLAAADRPLMVYIKDRIGGTAAKPLAIGIAFIMQFWSVANYALAGAAFVYLTPLSNLYIGTVLMAALGIALVELRLYNRIEGVIAALVLAIFGSYLVIVLGLDLPVGAVASGFVPSFVSEFGYLTMIIALLGTTVYYPNFFIQTSMSGTKDWDVVSKYRRDHTFGMLAVVALSVAVMAVAAMTIPDGRLTLTAPGEPLAAAIGPWALDVFVIAAGAASFTSATGTLFGAGFMLPQAFGHRPFFGDRPFRLVVHALICLSVVLALPLLAFTGFRPVTLAITMPAVNGVIGLPITSIALYAAVNRYFDPSRIERAVFLAVVGVLFVGSALTAQSLAGTIAGYL</sequence>
<feature type="transmembrane region" description="Helical" evidence="6">
    <location>
        <begin position="153"/>
        <end position="172"/>
    </location>
</feature>
<keyword evidence="2" id="KW-0813">Transport</keyword>
<keyword evidence="3 6" id="KW-0812">Transmembrane</keyword>
<dbReference type="InterPro" id="IPR001046">
    <property type="entry name" value="NRAMP_fam"/>
</dbReference>
<comment type="subcellular location">
    <subcellularLocation>
        <location evidence="1">Membrane</location>
        <topology evidence="1">Multi-pass membrane protein</topology>
    </subcellularLocation>
</comment>
<reference evidence="7 8" key="1">
    <citation type="submission" date="2016-02" db="EMBL/GenBank/DDBJ databases">
        <title>Genome sequence of Halalkalicoccus paucihalophilus DSM 24557.</title>
        <authorList>
            <person name="Poehlein A."/>
            <person name="Daniel R."/>
        </authorList>
    </citation>
    <scope>NUCLEOTIDE SEQUENCE [LARGE SCALE GENOMIC DNA]</scope>
    <source>
        <strain evidence="7 8">DSM 24557</strain>
    </source>
</reference>
<organism evidence="7 8">
    <name type="scientific">Halalkalicoccus paucihalophilus</name>
    <dbReference type="NCBI Taxonomy" id="1008153"/>
    <lineage>
        <taxon>Archaea</taxon>
        <taxon>Methanobacteriati</taxon>
        <taxon>Methanobacteriota</taxon>
        <taxon>Stenosarchaea group</taxon>
        <taxon>Halobacteria</taxon>
        <taxon>Halobacteriales</taxon>
        <taxon>Halococcaceae</taxon>
        <taxon>Halalkalicoccus</taxon>
    </lineage>
</organism>
<evidence type="ECO:0000256" key="2">
    <source>
        <dbReference type="ARBA" id="ARBA00022448"/>
    </source>
</evidence>
<feature type="transmembrane region" description="Helical" evidence="6">
    <location>
        <begin position="21"/>
        <end position="41"/>
    </location>
</feature>
<dbReference type="GO" id="GO:0034755">
    <property type="term" value="P:iron ion transmembrane transport"/>
    <property type="evidence" value="ECO:0007669"/>
    <property type="project" value="TreeGrafter"/>
</dbReference>
<protein>
    <submittedName>
        <fullName evidence="7">Divalent metal cation transporter MntH</fullName>
    </submittedName>
</protein>
<dbReference type="EMBL" id="LTAZ01000006">
    <property type="protein sequence ID" value="KYH25272.1"/>
    <property type="molecule type" value="Genomic_DNA"/>
</dbReference>
<keyword evidence="8" id="KW-1185">Reference proteome</keyword>
<feature type="transmembrane region" description="Helical" evidence="6">
    <location>
        <begin position="192"/>
        <end position="212"/>
    </location>
</feature>
<feature type="transmembrane region" description="Helical" evidence="6">
    <location>
        <begin position="320"/>
        <end position="342"/>
    </location>
</feature>
<dbReference type="PANTHER" id="PTHR11706">
    <property type="entry name" value="SOLUTE CARRIER PROTEIN FAMILY 11 MEMBER"/>
    <property type="match status" value="1"/>
</dbReference>
<evidence type="ECO:0000256" key="6">
    <source>
        <dbReference type="SAM" id="Phobius"/>
    </source>
</evidence>
<dbReference type="GO" id="GO:0005384">
    <property type="term" value="F:manganese ion transmembrane transporter activity"/>
    <property type="evidence" value="ECO:0007669"/>
    <property type="project" value="TreeGrafter"/>
</dbReference>
<dbReference type="Proteomes" id="UP000075321">
    <property type="component" value="Unassembled WGS sequence"/>
</dbReference>
<keyword evidence="4 6" id="KW-1133">Transmembrane helix</keyword>
<dbReference type="GO" id="GO:0005886">
    <property type="term" value="C:plasma membrane"/>
    <property type="evidence" value="ECO:0007669"/>
    <property type="project" value="TreeGrafter"/>
</dbReference>
<evidence type="ECO:0000256" key="3">
    <source>
        <dbReference type="ARBA" id="ARBA00022692"/>
    </source>
</evidence>
<accession>A0A151ACP2</accession>
<dbReference type="PATRIC" id="fig|1008153.3.peg.2710"/>
<feature type="transmembrane region" description="Helical" evidence="6">
    <location>
        <begin position="383"/>
        <end position="404"/>
    </location>
</feature>
<dbReference type="Pfam" id="PF01566">
    <property type="entry name" value="Nramp"/>
    <property type="match status" value="1"/>
</dbReference>